<feature type="transmembrane region" description="Helical" evidence="2">
    <location>
        <begin position="36"/>
        <end position="61"/>
    </location>
</feature>
<sequence>MVSMRIAPDQVVRQPSVRGKHRSGHGWRIWIHALRYVRACIFLINIRTLTMAAFACIMVYLCQTTKLNLRFRMEFSIVSVGTVFPLVFSIQQAFSRREEALRDLSILKGVLMGLYFSHRDWDVSNGVAQRPNLGNDESPHALRCAQLIHEFLATLRCWLCARTPYESESEWRLLYGTTDIVRELTHHLSGDFFRGFEEDMSRWDSGGNNDSGGDDGEEERKKEESAQVFAERDPHWELYYKLYDKISKISVLNEELMVLGMCSKAGEAGFSRLAAYLSKIVEVLERLRSLREHRTPFMLRYVSFILVIITIVLGAPYFAFMCVTSRWEDDNSGSCPAGYFTAVLYVLVLSTLFHVQVALENPFDGIGVDDVFVNMDREFAVTVRRYVRSRAAAKAAATAATAAASGETSGDDKALVEELQPGATDCDGTADATGAGGDRQAFFIQTNDRPSSVKGTTFRDSNCMKSGDAGSLVIGAGGAPKRPGGSGRMPYKSTFPYLRTSADSSSAWGSEADIIGSRKQ</sequence>
<name>A0A8J4CRJ0_9CHLO</name>
<dbReference type="EMBL" id="BNCP01000035">
    <property type="protein sequence ID" value="GIL86103.1"/>
    <property type="molecule type" value="Genomic_DNA"/>
</dbReference>
<evidence type="ECO:0000313" key="5">
    <source>
        <dbReference type="Proteomes" id="UP000747110"/>
    </source>
</evidence>
<keyword evidence="2" id="KW-0812">Transmembrane</keyword>
<protein>
    <submittedName>
        <fullName evidence="3">Uncharacterized protein</fullName>
    </submittedName>
</protein>
<dbReference type="AlphaFoldDB" id="A0A8J4CRJ0"/>
<dbReference type="PANTHER" id="PTHR36970:SF1">
    <property type="entry name" value="BESTROPHIN HOMOLOG"/>
    <property type="match status" value="1"/>
</dbReference>
<evidence type="ECO:0000313" key="4">
    <source>
        <dbReference type="EMBL" id="GIM10095.1"/>
    </source>
</evidence>
<evidence type="ECO:0000256" key="2">
    <source>
        <dbReference type="SAM" id="Phobius"/>
    </source>
</evidence>
<keyword evidence="2" id="KW-0472">Membrane</keyword>
<reference evidence="3" key="1">
    <citation type="journal article" date="2021" name="Proc. Natl. Acad. Sci. U.S.A.">
        <title>Three genomes in the algal genus Volvox reveal the fate of a haploid sex-determining region after a transition to homothallism.</title>
        <authorList>
            <person name="Yamamoto K."/>
            <person name="Hamaji T."/>
            <person name="Kawai-Toyooka H."/>
            <person name="Matsuzaki R."/>
            <person name="Takahashi F."/>
            <person name="Nishimura Y."/>
            <person name="Kawachi M."/>
            <person name="Noguchi H."/>
            <person name="Minakuchi Y."/>
            <person name="Umen J.G."/>
            <person name="Toyoda A."/>
            <person name="Nozaki H."/>
        </authorList>
    </citation>
    <scope>NUCLEOTIDE SEQUENCE</scope>
    <source>
        <strain evidence="4">NIES-3785</strain>
        <strain evidence="3">NIES-3786</strain>
    </source>
</reference>
<dbReference type="Proteomes" id="UP000747110">
    <property type="component" value="Unassembled WGS sequence"/>
</dbReference>
<organism evidence="3 5">
    <name type="scientific">Volvox reticuliferus</name>
    <dbReference type="NCBI Taxonomy" id="1737510"/>
    <lineage>
        <taxon>Eukaryota</taxon>
        <taxon>Viridiplantae</taxon>
        <taxon>Chlorophyta</taxon>
        <taxon>core chlorophytes</taxon>
        <taxon>Chlorophyceae</taxon>
        <taxon>CS clade</taxon>
        <taxon>Chlamydomonadales</taxon>
        <taxon>Volvocaceae</taxon>
        <taxon>Volvox</taxon>
    </lineage>
</organism>
<evidence type="ECO:0000256" key="1">
    <source>
        <dbReference type="SAM" id="MobiDB-lite"/>
    </source>
</evidence>
<feature type="transmembrane region" description="Helical" evidence="2">
    <location>
        <begin position="73"/>
        <end position="94"/>
    </location>
</feature>
<proteinExistence type="predicted"/>
<comment type="caution">
    <text evidence="3">The sequence shown here is derived from an EMBL/GenBank/DDBJ whole genome shotgun (WGS) entry which is preliminary data.</text>
</comment>
<accession>A0A8J4CRJ0</accession>
<feature type="region of interest" description="Disordered" evidence="1">
    <location>
        <begin position="203"/>
        <end position="228"/>
    </location>
</feature>
<dbReference type="PANTHER" id="PTHR36970">
    <property type="entry name" value="UNNAMED PRODUCT"/>
    <property type="match status" value="1"/>
</dbReference>
<dbReference type="OrthoDB" id="536576at2759"/>
<feature type="region of interest" description="Disordered" evidence="1">
    <location>
        <begin position="501"/>
        <end position="520"/>
    </location>
</feature>
<dbReference type="Proteomes" id="UP000722791">
    <property type="component" value="Unassembled WGS sequence"/>
</dbReference>
<feature type="compositionally biased region" description="Basic and acidic residues" evidence="1">
    <location>
        <begin position="218"/>
        <end position="228"/>
    </location>
</feature>
<keyword evidence="5" id="KW-1185">Reference proteome</keyword>
<dbReference type="EMBL" id="BNCQ01000033">
    <property type="protein sequence ID" value="GIM10095.1"/>
    <property type="molecule type" value="Genomic_DNA"/>
</dbReference>
<gene>
    <name evidence="3" type="ORF">Vretifemale_14548</name>
    <name evidence="4" type="ORF">Vretimale_13864</name>
</gene>
<evidence type="ECO:0000313" key="3">
    <source>
        <dbReference type="EMBL" id="GIL86103.1"/>
    </source>
</evidence>
<feature type="transmembrane region" description="Helical" evidence="2">
    <location>
        <begin position="339"/>
        <end position="359"/>
    </location>
</feature>
<feature type="transmembrane region" description="Helical" evidence="2">
    <location>
        <begin position="298"/>
        <end position="319"/>
    </location>
</feature>
<keyword evidence="2" id="KW-1133">Transmembrane helix</keyword>